<dbReference type="Pfam" id="PF10373">
    <property type="entry name" value="EST1_DNA_bind"/>
    <property type="match status" value="1"/>
</dbReference>
<dbReference type="InterPro" id="IPR018834">
    <property type="entry name" value="DNA/RNA-bd_Est1-type"/>
</dbReference>
<keyword evidence="2" id="KW-1185">Reference proteome</keyword>
<proteinExistence type="predicted"/>
<dbReference type="InterPro" id="IPR011990">
    <property type="entry name" value="TPR-like_helical_dom_sf"/>
</dbReference>
<dbReference type="GO" id="GO:0070034">
    <property type="term" value="F:telomerase RNA binding"/>
    <property type="evidence" value="ECO:0000318"/>
    <property type="project" value="GO_Central"/>
</dbReference>
<evidence type="ECO:0000256" key="1">
    <source>
        <dbReference type="ARBA" id="ARBA00022737"/>
    </source>
</evidence>
<dbReference type="InterPro" id="IPR019458">
    <property type="entry name" value="Est1-like_N"/>
</dbReference>
<dbReference type="AlphaFoldDB" id="A0A2I4H8G5"/>
<dbReference type="Proteomes" id="UP000235220">
    <property type="component" value="Chromosome 4"/>
</dbReference>
<dbReference type="RefSeq" id="XP_018852442.2">
    <property type="nucleotide sequence ID" value="XM_018996897.2"/>
</dbReference>
<sequence length="1027" mass="116015">MSSSATFYFVCFTTEAVEPGPTLIMTTSSPVPPNEQKEKHIFLTEVGNFEKQLWGLIYTKSLLHCDVQNLFRKVRFSYEKIILNDQEHVELQDVEYSLWKLHYKHIDEFRKIIKKVSANGESTKLVMTQNAGNVQSSDDKHIVGFKSFLSEAVEFYQNLIVKIRKCSSLPDDSSYKEGDICSSVEPKKTQKCQFLCHRFLVCLGDLARYREQYEKPDVQNHNWSVAASHYLEATMVWPDSGNPQNQLAVLAVYVGDEFLALYHCVRSLAVKEPFPDAWDNLILLFEKNRSSPMHSLCTEVHFDFLKPSERSYVQSKLQSSDDNMLKAENNCTVETDLWSLLIRTMSFFFIQSSLEEFPCAFASAMRELDAVMALDDTKLKAALESYQCLDSARTGPFRALQVASIYIFIIENLIHGPQVRRSKDKSDMEKLTWTQFAIAATFIFMGRLVDRCLKASQLDICPLLPAVLVFVEWLVDMLDEAKTFGVDEKCRSAMSYFFVVFIDLLKQFNVKGSEAMSPDGTPLWEDYELRGFAPVACSNLPLFFSTPWEHVDSFESGAECRAHRIINAAMRIAERSNDSGKLFLYDKSERKFYVGESDEISERKESEKVELPNSDLKVKEPSQDIYLATKESEEQILKACPNDPCVNGKSVATDEEEVILFKPLSRYNSAPLYTSIDTYGQMSPKDSGDEDVPSDECLRRAISLLNEQNQAQSDPLAFHADISYFRGNQSLKHQESHENDSSAYPLLEAPISAGPPSLSAWVFNGGSLSNDRGKTSNASKHSLKPIEEMAFTTMAGLSINKNEDSAIINYSSPTYLPPVPSAPLLPDDAVWFSGIQSNFVDCRTSGDGSGANDFSRASQVPSTSNWVAPHGHPDYGHSVGGFMNNYPPSCRMTSSEWLRQYRESHNSQQVSSYTLPVHCHAPENPGNFQHREVSNFGVFDPWGNPMVYNPSVYRESPPLCQAFPRVYGADELRREKLFHGYQRPIPLGCGAVTDLLIEPQPLLQYLKEREWGVLQDPGLRGPTYMGN</sequence>
<dbReference type="PANTHER" id="PTHR15696">
    <property type="entry name" value="SMG-7 SUPPRESSOR WITH MORPHOLOGICAL EFFECT ON GENITALIA PROTEIN 7"/>
    <property type="match status" value="1"/>
</dbReference>
<reference evidence="3" key="1">
    <citation type="submission" date="2025-08" db="UniProtKB">
        <authorList>
            <consortium name="RefSeq"/>
        </authorList>
    </citation>
    <scope>IDENTIFICATION</scope>
    <source>
        <tissue evidence="3">Leaves</tissue>
    </source>
</reference>
<evidence type="ECO:0000313" key="3">
    <source>
        <dbReference type="RefSeq" id="XP_018852442.2"/>
    </source>
</evidence>
<gene>
    <name evidence="3" type="primary">LOC109014430</name>
</gene>
<dbReference type="KEGG" id="jre:109014430"/>
<dbReference type="Pfam" id="PF10374">
    <property type="entry name" value="EST1"/>
    <property type="match status" value="1"/>
</dbReference>
<dbReference type="GO" id="GO:0042162">
    <property type="term" value="F:telomeric DNA binding"/>
    <property type="evidence" value="ECO:0000318"/>
    <property type="project" value="GO_Central"/>
</dbReference>
<dbReference type="SUPFAM" id="SSF48452">
    <property type="entry name" value="TPR-like"/>
    <property type="match status" value="1"/>
</dbReference>
<dbReference type="OrthoDB" id="69928at2759"/>
<dbReference type="InterPro" id="IPR045153">
    <property type="entry name" value="Est1/Ebs1-like"/>
</dbReference>
<dbReference type="FunFam" id="1.25.40.10:FF:000225">
    <property type="entry name" value="Protein SMG7"/>
    <property type="match status" value="1"/>
</dbReference>
<keyword evidence="1" id="KW-0677">Repeat</keyword>
<dbReference type="GO" id="GO:0000184">
    <property type="term" value="P:nuclear-transcribed mRNA catabolic process, nonsense-mediated decay"/>
    <property type="evidence" value="ECO:0000318"/>
    <property type="project" value="GO_Central"/>
</dbReference>
<dbReference type="GO" id="GO:0005697">
    <property type="term" value="C:telomerase holoenzyme complex"/>
    <property type="evidence" value="ECO:0000318"/>
    <property type="project" value="GO_Central"/>
</dbReference>
<accession>A0A2I4H8G5</accession>
<dbReference type="GeneID" id="109014430"/>
<dbReference type="Gene3D" id="1.25.40.10">
    <property type="entry name" value="Tetratricopeptide repeat domain"/>
    <property type="match status" value="1"/>
</dbReference>
<organism evidence="2 3">
    <name type="scientific">Juglans regia</name>
    <name type="common">English walnut</name>
    <dbReference type="NCBI Taxonomy" id="51240"/>
    <lineage>
        <taxon>Eukaryota</taxon>
        <taxon>Viridiplantae</taxon>
        <taxon>Streptophyta</taxon>
        <taxon>Embryophyta</taxon>
        <taxon>Tracheophyta</taxon>
        <taxon>Spermatophyta</taxon>
        <taxon>Magnoliopsida</taxon>
        <taxon>eudicotyledons</taxon>
        <taxon>Gunneridae</taxon>
        <taxon>Pentapetalae</taxon>
        <taxon>rosids</taxon>
        <taxon>fabids</taxon>
        <taxon>Fagales</taxon>
        <taxon>Juglandaceae</taxon>
        <taxon>Juglans</taxon>
    </lineage>
</organism>
<dbReference type="Gramene" id="Jr04_16900_p1">
    <property type="protein sequence ID" value="cds.Jr04_16900_p1"/>
    <property type="gene ID" value="Jr04_16900"/>
</dbReference>
<evidence type="ECO:0000313" key="2">
    <source>
        <dbReference type="Proteomes" id="UP000235220"/>
    </source>
</evidence>
<dbReference type="STRING" id="51240.A0A2I4H8G5"/>
<dbReference type="PANTHER" id="PTHR15696:SF0">
    <property type="entry name" value="TELOMERASE-BINDING PROTEIN EST1A"/>
    <property type="match status" value="1"/>
</dbReference>
<name>A0A2I4H8G5_JUGRE</name>
<dbReference type="FunCoup" id="A0A2I4H8G5">
    <property type="interactions" value="61"/>
</dbReference>
<protein>
    <submittedName>
        <fullName evidence="3">Protein SMG7L-like isoform X1</fullName>
    </submittedName>
</protein>